<organism evidence="7 8">
    <name type="scientific">Paraburkholderia aspalathi</name>
    <dbReference type="NCBI Taxonomy" id="1324617"/>
    <lineage>
        <taxon>Bacteria</taxon>
        <taxon>Pseudomonadati</taxon>
        <taxon>Pseudomonadota</taxon>
        <taxon>Betaproteobacteria</taxon>
        <taxon>Burkholderiales</taxon>
        <taxon>Burkholderiaceae</taxon>
        <taxon>Paraburkholderia</taxon>
    </lineage>
</organism>
<proteinExistence type="inferred from homology"/>
<dbReference type="Proteomes" id="UP000198844">
    <property type="component" value="Unassembled WGS sequence"/>
</dbReference>
<evidence type="ECO:0000256" key="2">
    <source>
        <dbReference type="ARBA" id="ARBA00008954"/>
    </source>
</evidence>
<evidence type="ECO:0000256" key="6">
    <source>
        <dbReference type="RuleBase" id="RU003560"/>
    </source>
</evidence>
<keyword evidence="3" id="KW-0032">Aminotransferase</keyword>
<dbReference type="GO" id="GO:0030170">
    <property type="term" value="F:pyridoxal phosphate binding"/>
    <property type="evidence" value="ECO:0007669"/>
    <property type="project" value="InterPro"/>
</dbReference>
<dbReference type="InterPro" id="IPR005814">
    <property type="entry name" value="Aminotrans_3"/>
</dbReference>
<sequence length="455" mass="49903">MSSKLSNLSKADVLHQFHPYTDARLHEEVGPLVITRGEGVYVFDELGRRYLEAMSGLWSVGLGFSNERLIRAAEAQLRTLPFYHLFSHKSHVSSIQLAEKLIELAPVPMSKVFFTNSGSEANDTIVKLIWYRSNAAGKPAKKKIISRAGGYHGVTVVSASLTGLQGIHRGFDLPLPGFLHVSYPHLYRFGLPGETEEAYADRLAAELEDLIQKEGPETIAAFYGEPLMGAGGVIVPPRTYWEKIQKVCQRHDILIVADEIICGFGRTGNMFGCETFDIKPDIMVVSKQLSSSYQPIAAVLINDRVFQPIAEQSHDFGGFGHGLTGGGHPVACAVSLENIRVIEDENLVEHARHMGHRLHTALTSMTDHPLIGEVRGCGLVAGVELVIDKAEKTALPEKGKLGREFITRAHSNGIIFRGIYDTIAICPPLISTSSEIDELIEKFGRTLDDVSRALG</sequence>
<evidence type="ECO:0000313" key="8">
    <source>
        <dbReference type="Proteomes" id="UP000198844"/>
    </source>
</evidence>
<dbReference type="OrthoDB" id="3398487at2"/>
<evidence type="ECO:0000256" key="1">
    <source>
        <dbReference type="ARBA" id="ARBA00001933"/>
    </source>
</evidence>
<dbReference type="CDD" id="cd00610">
    <property type="entry name" value="OAT_like"/>
    <property type="match status" value="1"/>
</dbReference>
<dbReference type="PIRSF" id="PIRSF000521">
    <property type="entry name" value="Transaminase_4ab_Lys_Orn"/>
    <property type="match status" value="1"/>
</dbReference>
<dbReference type="AlphaFoldDB" id="A0A1I7EA26"/>
<comment type="similarity">
    <text evidence="2 6">Belongs to the class-III pyridoxal-phosphate-dependent aminotransferase family.</text>
</comment>
<dbReference type="InterPro" id="IPR015424">
    <property type="entry name" value="PyrdxlP-dep_Trfase"/>
</dbReference>
<comment type="cofactor">
    <cofactor evidence="1">
        <name>pyridoxal 5'-phosphate</name>
        <dbReference type="ChEBI" id="CHEBI:597326"/>
    </cofactor>
</comment>
<dbReference type="InterPro" id="IPR015422">
    <property type="entry name" value="PyrdxlP-dep_Trfase_small"/>
</dbReference>
<protein>
    <submittedName>
        <fullName evidence="7">4-aminobutyrate---pyruvate transaminase</fullName>
    </submittedName>
</protein>
<dbReference type="InterPro" id="IPR049704">
    <property type="entry name" value="Aminotrans_3_PPA_site"/>
</dbReference>
<gene>
    <name evidence="7" type="ORF">SAMN05192563_1015103</name>
</gene>
<dbReference type="Gene3D" id="3.90.1150.10">
    <property type="entry name" value="Aspartate Aminotransferase, domain 1"/>
    <property type="match status" value="1"/>
</dbReference>
<keyword evidence="5 6" id="KW-0663">Pyridoxal phosphate</keyword>
<dbReference type="GO" id="GO:0009448">
    <property type="term" value="P:gamma-aminobutyric acid metabolic process"/>
    <property type="evidence" value="ECO:0007669"/>
    <property type="project" value="TreeGrafter"/>
</dbReference>
<dbReference type="InterPro" id="IPR015421">
    <property type="entry name" value="PyrdxlP-dep_Trfase_major"/>
</dbReference>
<dbReference type="PROSITE" id="PS00600">
    <property type="entry name" value="AA_TRANSFER_CLASS_3"/>
    <property type="match status" value="1"/>
</dbReference>
<reference evidence="7 8" key="1">
    <citation type="submission" date="2016-10" db="EMBL/GenBank/DDBJ databases">
        <authorList>
            <person name="de Groot N.N."/>
        </authorList>
    </citation>
    <scope>NUCLEOTIDE SEQUENCE [LARGE SCALE GENOMIC DNA]</scope>
    <source>
        <strain evidence="7 8">LMG 27731</strain>
    </source>
</reference>
<dbReference type="FunFam" id="3.40.640.10:FF:000014">
    <property type="entry name" value="Adenosylmethionine-8-amino-7-oxononanoate aminotransferase, probable"/>
    <property type="match status" value="1"/>
</dbReference>
<keyword evidence="4" id="KW-0808">Transferase</keyword>
<evidence type="ECO:0000256" key="3">
    <source>
        <dbReference type="ARBA" id="ARBA00022576"/>
    </source>
</evidence>
<dbReference type="GO" id="GO:0004015">
    <property type="term" value="F:adenosylmethionine-8-amino-7-oxononanoate transaminase activity"/>
    <property type="evidence" value="ECO:0007669"/>
    <property type="project" value="TreeGrafter"/>
</dbReference>
<evidence type="ECO:0000256" key="4">
    <source>
        <dbReference type="ARBA" id="ARBA00022679"/>
    </source>
</evidence>
<dbReference type="SUPFAM" id="SSF53383">
    <property type="entry name" value="PLP-dependent transferases"/>
    <property type="match status" value="1"/>
</dbReference>
<dbReference type="PANTHER" id="PTHR42684">
    <property type="entry name" value="ADENOSYLMETHIONINE-8-AMINO-7-OXONONANOATE AMINOTRANSFERASE"/>
    <property type="match status" value="1"/>
</dbReference>
<dbReference type="NCBIfam" id="NF004767">
    <property type="entry name" value="PRK06105.1"/>
    <property type="match status" value="1"/>
</dbReference>
<dbReference type="PANTHER" id="PTHR42684:SF3">
    <property type="entry name" value="ADENOSYLMETHIONINE-8-AMINO-7-OXONONANOATE AMINOTRANSFERASE"/>
    <property type="match status" value="1"/>
</dbReference>
<evidence type="ECO:0000256" key="5">
    <source>
        <dbReference type="ARBA" id="ARBA00022898"/>
    </source>
</evidence>
<name>A0A1I7EA26_9BURK</name>
<evidence type="ECO:0000313" key="7">
    <source>
        <dbReference type="EMBL" id="SFU20800.1"/>
    </source>
</evidence>
<dbReference type="EMBL" id="FPBH01000015">
    <property type="protein sequence ID" value="SFU20800.1"/>
    <property type="molecule type" value="Genomic_DNA"/>
</dbReference>
<dbReference type="Pfam" id="PF00202">
    <property type="entry name" value="Aminotran_3"/>
    <property type="match status" value="1"/>
</dbReference>
<dbReference type="GO" id="GO:0009102">
    <property type="term" value="P:biotin biosynthetic process"/>
    <property type="evidence" value="ECO:0007669"/>
    <property type="project" value="TreeGrafter"/>
</dbReference>
<keyword evidence="7" id="KW-0670">Pyruvate</keyword>
<accession>A0A1I7EA26</accession>
<dbReference type="Gene3D" id="3.40.640.10">
    <property type="entry name" value="Type I PLP-dependent aspartate aminotransferase-like (Major domain)"/>
    <property type="match status" value="1"/>
</dbReference>
<dbReference type="RefSeq" id="WP_093638087.1">
    <property type="nucleotide sequence ID" value="NZ_FPBH01000015.1"/>
</dbReference>
<dbReference type="NCBIfam" id="NF005682">
    <property type="entry name" value="PRK07480.1"/>
    <property type="match status" value="1"/>
</dbReference>